<dbReference type="AlphaFoldDB" id="A0A239EAP6"/>
<dbReference type="EMBL" id="FZOT01000002">
    <property type="protein sequence ID" value="SNS41840.1"/>
    <property type="molecule type" value="Genomic_DNA"/>
</dbReference>
<feature type="compositionally biased region" description="Low complexity" evidence="2">
    <location>
        <begin position="29"/>
        <end position="44"/>
    </location>
</feature>
<dbReference type="RefSeq" id="WP_089398429.1">
    <property type="nucleotide sequence ID" value="NZ_FZOT01000002.1"/>
</dbReference>
<dbReference type="PROSITE" id="PS51257">
    <property type="entry name" value="PROKAR_LIPOPROTEIN"/>
    <property type="match status" value="1"/>
</dbReference>
<dbReference type="InterPro" id="IPR001677">
    <property type="entry name" value="TbpB_B_D"/>
</dbReference>
<dbReference type="Pfam" id="PF01298">
    <property type="entry name" value="TbpB_B_D"/>
    <property type="match status" value="1"/>
</dbReference>
<keyword evidence="6" id="KW-1185">Reference proteome</keyword>
<dbReference type="Gene3D" id="2.40.160.90">
    <property type="match status" value="1"/>
</dbReference>
<evidence type="ECO:0000256" key="3">
    <source>
        <dbReference type="SAM" id="SignalP"/>
    </source>
</evidence>
<feature type="signal peptide" evidence="3">
    <location>
        <begin position="1"/>
        <end position="33"/>
    </location>
</feature>
<organism evidence="5 6">
    <name type="scientific">Noviherbaspirillum humi</name>
    <dbReference type="NCBI Taxonomy" id="1688639"/>
    <lineage>
        <taxon>Bacteria</taxon>
        <taxon>Pseudomonadati</taxon>
        <taxon>Pseudomonadota</taxon>
        <taxon>Betaproteobacteria</taxon>
        <taxon>Burkholderiales</taxon>
        <taxon>Oxalobacteraceae</taxon>
        <taxon>Noviherbaspirillum</taxon>
    </lineage>
</organism>
<evidence type="ECO:0000256" key="2">
    <source>
        <dbReference type="SAM" id="MobiDB-lite"/>
    </source>
</evidence>
<feature type="region of interest" description="Disordered" evidence="2">
    <location>
        <begin position="25"/>
        <end position="82"/>
    </location>
</feature>
<dbReference type="SUPFAM" id="SSF56925">
    <property type="entry name" value="OMPA-like"/>
    <property type="match status" value="1"/>
</dbReference>
<sequence length="487" mass="49003">MSRRAPTRKLLSLLVTLAVVGCGGGGGSDSTSAATDSTKNNTGTNTGGTNTGGTNTGGTNTGGTNTGGTNTGGTNTGGTNTGGTATAGPAAVAAGTSLVMSCADGTEYQCSGSSVIRVDNGIGLSSSGVQAYGKSTTDTAATIADPANPTGFDVATGGVSEVRVAKSTAGVMSNPRLILSKLGGTYDGRTEAPTTVETFNDGTGRVTLGSDGRIAISALPAASDTSFYNYNSATKTGTQTNYANNIYFATATGQPSRVQYSPGEWRVNPTTSSIPDSLVASRMHEDGDIHAPTPPSAGTKGFRSLSNYAFNYGNLAQWITQDTVQIAEWGATGAEHNQIRRGVNAFGSTTPVAAIPTTGTASYSGRAYGWYTDAKDKEPTSFYGDVTVTVNFATREVTVAFLAPKTFNDAGTALPAVAFTNKVLMGAAGSNVTNYLNGTATIGSGASALNGGLSGRFFGPAADEVGGAFSMNNANAAVVGGFISRKQ</sequence>
<feature type="compositionally biased region" description="Gly residues" evidence="2">
    <location>
        <begin position="45"/>
        <end position="81"/>
    </location>
</feature>
<feature type="domain" description="Transferrin-binding protein B C-lobe/N-lobe beta-barrel" evidence="4">
    <location>
        <begin position="355"/>
        <end position="484"/>
    </location>
</feature>
<evidence type="ECO:0000313" key="6">
    <source>
        <dbReference type="Proteomes" id="UP000198284"/>
    </source>
</evidence>
<protein>
    <submittedName>
        <fullName evidence="5">Transferrin binding protein-like solute binding protein</fullName>
    </submittedName>
</protein>
<evidence type="ECO:0000259" key="4">
    <source>
        <dbReference type="Pfam" id="PF01298"/>
    </source>
</evidence>
<accession>A0A239EAP6</accession>
<evidence type="ECO:0000313" key="5">
    <source>
        <dbReference type="EMBL" id="SNS41840.1"/>
    </source>
</evidence>
<feature type="chain" id="PRO_5012105027" evidence="3">
    <location>
        <begin position="34"/>
        <end position="487"/>
    </location>
</feature>
<dbReference type="Proteomes" id="UP000198284">
    <property type="component" value="Unassembled WGS sequence"/>
</dbReference>
<dbReference type="OrthoDB" id="8772188at2"/>
<evidence type="ECO:0000256" key="1">
    <source>
        <dbReference type="ARBA" id="ARBA00004442"/>
    </source>
</evidence>
<dbReference type="InterPro" id="IPR011250">
    <property type="entry name" value="OMP/PagP_B-barrel"/>
</dbReference>
<keyword evidence="3" id="KW-0732">Signal</keyword>
<name>A0A239EAP6_9BURK</name>
<proteinExistence type="predicted"/>
<comment type="subcellular location">
    <subcellularLocation>
        <location evidence="1">Cell outer membrane</location>
    </subcellularLocation>
</comment>
<gene>
    <name evidence="5" type="ORF">SAMN06265795_102618</name>
</gene>
<dbReference type="GO" id="GO:0009279">
    <property type="term" value="C:cell outer membrane"/>
    <property type="evidence" value="ECO:0007669"/>
    <property type="project" value="UniProtKB-SubCell"/>
</dbReference>
<reference evidence="5 6" key="1">
    <citation type="submission" date="2017-06" db="EMBL/GenBank/DDBJ databases">
        <authorList>
            <person name="Kim H.J."/>
            <person name="Triplett B.A."/>
        </authorList>
    </citation>
    <scope>NUCLEOTIDE SEQUENCE [LARGE SCALE GENOMIC DNA]</scope>
    <source>
        <strain evidence="5 6">U15</strain>
    </source>
</reference>